<evidence type="ECO:0000313" key="1">
    <source>
        <dbReference type="EMBL" id="PTR16786.1"/>
    </source>
</evidence>
<protein>
    <submittedName>
        <fullName evidence="1">Uncharacterized protein</fullName>
    </submittedName>
</protein>
<accession>A0A2T5K304</accession>
<gene>
    <name evidence="1" type="ORF">C8J28_11284</name>
</gene>
<dbReference type="Proteomes" id="UP000244060">
    <property type="component" value="Unassembled WGS sequence"/>
</dbReference>
<dbReference type="EMBL" id="QAOT01000012">
    <property type="protein sequence ID" value="PTR16786.1"/>
    <property type="molecule type" value="Genomic_DNA"/>
</dbReference>
<comment type="caution">
    <text evidence="1">The sequence shown here is derived from an EMBL/GenBank/DDBJ whole genome shotgun (WGS) entry which is preliminary data.</text>
</comment>
<proteinExistence type="predicted"/>
<keyword evidence="2" id="KW-1185">Reference proteome</keyword>
<dbReference type="RefSeq" id="WP_085996595.1">
    <property type="nucleotide sequence ID" value="NZ_CP089965.1"/>
</dbReference>
<sequence>MKHDHRTLTAAQAAETVPAYFTPERNTRQLRNISALEQMYGYYNRD</sequence>
<dbReference type="AlphaFoldDB" id="A0A2T5K304"/>
<name>A0A2T5K304_9RHOB</name>
<evidence type="ECO:0000313" key="2">
    <source>
        <dbReference type="Proteomes" id="UP000244060"/>
    </source>
</evidence>
<reference evidence="1 2" key="1">
    <citation type="submission" date="2018-04" db="EMBL/GenBank/DDBJ databases">
        <title>Genomic Encyclopedia of Type Strains, Phase III (KMG-III): the genomes of soil and plant-associated and newly described type strains.</title>
        <authorList>
            <person name="Whitman W."/>
        </authorList>
    </citation>
    <scope>NUCLEOTIDE SEQUENCE [LARGE SCALE GENOMIC DNA]</scope>
    <source>
        <strain evidence="1 2">KA25</strain>
    </source>
</reference>
<dbReference type="OrthoDB" id="7690624at2"/>
<organism evidence="1 2">
    <name type="scientific">Cereibacter azotoformans</name>
    <dbReference type="NCBI Taxonomy" id="43057"/>
    <lineage>
        <taxon>Bacteria</taxon>
        <taxon>Pseudomonadati</taxon>
        <taxon>Pseudomonadota</taxon>
        <taxon>Alphaproteobacteria</taxon>
        <taxon>Rhodobacterales</taxon>
        <taxon>Paracoccaceae</taxon>
        <taxon>Cereibacter</taxon>
    </lineage>
</organism>